<sequence length="365" mass="40699">MPSLLISSPVAAQQTEQELEQIQQQIEQTQQQLREKQAQAKSIEQQLKQAEVAISDTTQALTRTRASLATNRTRQTELLAQQTELESNIEQQQQALAAQIKSAYMAGNYDYAKILLNQEDAGTFERVLAYYQYVSNARRDAIEAFRADIKKLEQVKTDITAVITELNQLLATQSQQQARLTEQQQQRETALQALNRGIQTDAERVEQLQASAEALLQAIEQARIDAQQRPTSFDGLTDVKGQLAMPADGRFRRLFGDRRQGQVRWTGVIIEGSEGSPIRAVHPGRVLYADWLKGFGLVTIVDHGDGYMSVYGHSQALLTQPGDVVVAGQTIGLVGRSGGQASPNLYFEIRHKGKALNPSAWLKWR</sequence>
<dbReference type="Proteomes" id="UP001234343">
    <property type="component" value="Unassembled WGS sequence"/>
</dbReference>
<dbReference type="InterPro" id="IPR050570">
    <property type="entry name" value="Cell_wall_metabolism_enzyme"/>
</dbReference>
<reference evidence="3 4" key="1">
    <citation type="submission" date="2023-06" db="EMBL/GenBank/DDBJ databases">
        <title>Alteromonas sp. ASW11-36 isolated from intertidal sand.</title>
        <authorList>
            <person name="Li Y."/>
        </authorList>
    </citation>
    <scope>NUCLEOTIDE SEQUENCE [LARGE SCALE GENOMIC DNA]</scope>
    <source>
        <strain evidence="3 4">ASW11-36</strain>
    </source>
</reference>
<evidence type="ECO:0000259" key="2">
    <source>
        <dbReference type="Pfam" id="PF01551"/>
    </source>
</evidence>
<name>A0ABT7T1A0_9ALTE</name>
<dbReference type="EMBL" id="JAUCBP010000011">
    <property type="protein sequence ID" value="MDM7861584.1"/>
    <property type="molecule type" value="Genomic_DNA"/>
</dbReference>
<organism evidence="3 4">
    <name type="scientific">Alteromonas arenosi</name>
    <dbReference type="NCBI Taxonomy" id="3055817"/>
    <lineage>
        <taxon>Bacteria</taxon>
        <taxon>Pseudomonadati</taxon>
        <taxon>Pseudomonadota</taxon>
        <taxon>Gammaproteobacteria</taxon>
        <taxon>Alteromonadales</taxon>
        <taxon>Alteromonadaceae</taxon>
        <taxon>Alteromonas/Salinimonas group</taxon>
        <taxon>Alteromonas</taxon>
    </lineage>
</organism>
<evidence type="ECO:0000256" key="1">
    <source>
        <dbReference type="SAM" id="Coils"/>
    </source>
</evidence>
<proteinExistence type="predicted"/>
<dbReference type="PANTHER" id="PTHR21666:SF270">
    <property type="entry name" value="MUREIN HYDROLASE ACTIVATOR ENVC"/>
    <property type="match status" value="1"/>
</dbReference>
<dbReference type="InterPro" id="IPR016047">
    <property type="entry name" value="M23ase_b-sheet_dom"/>
</dbReference>
<gene>
    <name evidence="3" type="ORF">QTP81_13370</name>
</gene>
<keyword evidence="1" id="KW-0175">Coiled coil</keyword>
<dbReference type="PANTHER" id="PTHR21666">
    <property type="entry name" value="PEPTIDASE-RELATED"/>
    <property type="match status" value="1"/>
</dbReference>
<evidence type="ECO:0000313" key="4">
    <source>
        <dbReference type="Proteomes" id="UP001234343"/>
    </source>
</evidence>
<accession>A0ABT7T1A0</accession>
<dbReference type="RefSeq" id="WP_289366198.1">
    <property type="nucleotide sequence ID" value="NZ_JAUCBP010000011.1"/>
</dbReference>
<dbReference type="Gene3D" id="6.10.250.3150">
    <property type="match status" value="1"/>
</dbReference>
<dbReference type="CDD" id="cd12797">
    <property type="entry name" value="M23_peptidase"/>
    <property type="match status" value="1"/>
</dbReference>
<dbReference type="SUPFAM" id="SSF51261">
    <property type="entry name" value="Duplicated hybrid motif"/>
    <property type="match status" value="1"/>
</dbReference>
<feature type="domain" description="M23ase beta-sheet core" evidence="2">
    <location>
        <begin position="265"/>
        <end position="358"/>
    </location>
</feature>
<keyword evidence="4" id="KW-1185">Reference proteome</keyword>
<comment type="caution">
    <text evidence="3">The sequence shown here is derived from an EMBL/GenBank/DDBJ whole genome shotgun (WGS) entry which is preliminary data.</text>
</comment>
<dbReference type="InterPro" id="IPR011055">
    <property type="entry name" value="Dup_hybrid_motif"/>
</dbReference>
<evidence type="ECO:0000313" key="3">
    <source>
        <dbReference type="EMBL" id="MDM7861584.1"/>
    </source>
</evidence>
<dbReference type="Pfam" id="PF01551">
    <property type="entry name" value="Peptidase_M23"/>
    <property type="match status" value="1"/>
</dbReference>
<protein>
    <submittedName>
        <fullName evidence="3">Peptidoglycan DD-metalloendopeptidase family protein</fullName>
    </submittedName>
</protein>
<feature type="coiled-coil region" evidence="1">
    <location>
        <begin position="12"/>
        <end position="95"/>
    </location>
</feature>
<dbReference type="Gene3D" id="2.70.70.10">
    <property type="entry name" value="Glucose Permease (Domain IIA)"/>
    <property type="match status" value="1"/>
</dbReference>
<feature type="coiled-coil region" evidence="1">
    <location>
        <begin position="163"/>
        <end position="225"/>
    </location>
</feature>